<dbReference type="STRING" id="315423.SAMN04488020_1088"/>
<protein>
    <recommendedName>
        <fullName evidence="3">Type II secretion system protein GspC N-terminal domain-containing protein</fullName>
    </recommendedName>
</protein>
<dbReference type="RefSeq" id="WP_085854725.1">
    <property type="nucleotide sequence ID" value="NZ_FOPF01000008.1"/>
</dbReference>
<accession>A0A1Y5T6U3</accession>
<name>A0A1Y5T6U3_9RHOB</name>
<evidence type="ECO:0000313" key="2">
    <source>
        <dbReference type="Proteomes" id="UP000193870"/>
    </source>
</evidence>
<organism evidence="1 2">
    <name type="scientific">Palleronia marisminoris</name>
    <dbReference type="NCBI Taxonomy" id="315423"/>
    <lineage>
        <taxon>Bacteria</taxon>
        <taxon>Pseudomonadati</taxon>
        <taxon>Pseudomonadota</taxon>
        <taxon>Alphaproteobacteria</taxon>
        <taxon>Rhodobacterales</taxon>
        <taxon>Roseobacteraceae</taxon>
        <taxon>Palleronia</taxon>
    </lineage>
</organism>
<keyword evidence="2" id="KW-1185">Reference proteome</keyword>
<proteinExistence type="predicted"/>
<evidence type="ECO:0000313" key="1">
    <source>
        <dbReference type="EMBL" id="SLN56888.1"/>
    </source>
</evidence>
<dbReference type="AlphaFoldDB" id="A0A1Y5T6U3"/>
<reference evidence="1 2" key="1">
    <citation type="submission" date="2017-03" db="EMBL/GenBank/DDBJ databases">
        <authorList>
            <person name="Afonso C.L."/>
            <person name="Miller P.J."/>
            <person name="Scott M.A."/>
            <person name="Spackman E."/>
            <person name="Goraichik I."/>
            <person name="Dimitrov K.M."/>
            <person name="Suarez D.L."/>
            <person name="Swayne D.E."/>
        </authorList>
    </citation>
    <scope>NUCLEOTIDE SEQUENCE [LARGE SCALE GENOMIC DNA]</scope>
    <source>
        <strain evidence="1 2">CECT 7066</strain>
    </source>
</reference>
<gene>
    <name evidence="1" type="ORF">PAM7066_02716</name>
</gene>
<evidence type="ECO:0008006" key="3">
    <source>
        <dbReference type="Google" id="ProtNLM"/>
    </source>
</evidence>
<sequence length="173" mass="18073">MLALRLVLALTLATVVAAEIWAVGTRPLEVTPIAPPRAVAAADAGPDTAASAGRPIDLPILDRNHVLARPLFTETRRAWQPPPEPAPVVLPLIANAAPIQEPAPPAPRLVGIGVASGRERALLGDPGGYETVWVSEGETAWAWVVREIDGNSVTVENAENVVPLNLYPDSAGG</sequence>
<dbReference type="EMBL" id="FWFV01000008">
    <property type="protein sequence ID" value="SLN56888.1"/>
    <property type="molecule type" value="Genomic_DNA"/>
</dbReference>
<dbReference type="Proteomes" id="UP000193870">
    <property type="component" value="Unassembled WGS sequence"/>
</dbReference>